<dbReference type="Gene3D" id="1.25.40.20">
    <property type="entry name" value="Ankyrin repeat-containing domain"/>
    <property type="match status" value="1"/>
</dbReference>
<dbReference type="SUPFAM" id="SSF48403">
    <property type="entry name" value="Ankyrin repeat"/>
    <property type="match status" value="1"/>
</dbReference>
<dbReference type="OrthoDB" id="48314at2759"/>
<dbReference type="InterPro" id="IPR036770">
    <property type="entry name" value="Ankyrin_rpt-contain_sf"/>
</dbReference>
<dbReference type="PROSITE" id="PS50088">
    <property type="entry name" value="ANK_REPEAT"/>
    <property type="match status" value="1"/>
</dbReference>
<dbReference type="Pfam" id="PF00023">
    <property type="entry name" value="Ank"/>
    <property type="match status" value="1"/>
</dbReference>
<dbReference type="InterPro" id="IPR002110">
    <property type="entry name" value="Ankyrin_rpt"/>
</dbReference>
<evidence type="ECO:0000313" key="2">
    <source>
        <dbReference type="EMBL" id="VEL32014.1"/>
    </source>
</evidence>
<evidence type="ECO:0000313" key="3">
    <source>
        <dbReference type="Proteomes" id="UP000784294"/>
    </source>
</evidence>
<protein>
    <submittedName>
        <fullName evidence="2">Uncharacterized protein</fullName>
    </submittedName>
</protein>
<dbReference type="EMBL" id="CAAALY010129240">
    <property type="protein sequence ID" value="VEL32014.1"/>
    <property type="molecule type" value="Genomic_DNA"/>
</dbReference>
<accession>A0A3S5FFI5</accession>
<dbReference type="Proteomes" id="UP000784294">
    <property type="component" value="Unassembled WGS sequence"/>
</dbReference>
<dbReference type="AlphaFoldDB" id="A0A3S5FFI5"/>
<name>A0A3S5FFI5_9PLAT</name>
<reference evidence="2" key="1">
    <citation type="submission" date="2018-11" db="EMBL/GenBank/DDBJ databases">
        <authorList>
            <consortium name="Pathogen Informatics"/>
        </authorList>
    </citation>
    <scope>NUCLEOTIDE SEQUENCE</scope>
</reference>
<feature type="repeat" description="ANK" evidence="1">
    <location>
        <begin position="7"/>
        <end position="42"/>
    </location>
</feature>
<comment type="caution">
    <text evidence="2">The sequence shown here is derived from an EMBL/GenBank/DDBJ whole genome shotgun (WGS) entry which is preliminary data.</text>
</comment>
<keyword evidence="1" id="KW-0040">ANK repeat</keyword>
<organism evidence="2 3">
    <name type="scientific">Protopolystoma xenopodis</name>
    <dbReference type="NCBI Taxonomy" id="117903"/>
    <lineage>
        <taxon>Eukaryota</taxon>
        <taxon>Metazoa</taxon>
        <taxon>Spiralia</taxon>
        <taxon>Lophotrochozoa</taxon>
        <taxon>Platyhelminthes</taxon>
        <taxon>Monogenea</taxon>
        <taxon>Polyopisthocotylea</taxon>
        <taxon>Polystomatidea</taxon>
        <taxon>Polystomatidae</taxon>
        <taxon>Protopolystoma</taxon>
    </lineage>
</organism>
<evidence type="ECO:0000256" key="1">
    <source>
        <dbReference type="PROSITE-ProRule" id="PRU00023"/>
    </source>
</evidence>
<proteinExistence type="predicted"/>
<gene>
    <name evidence="2" type="ORF">PXEA_LOCUS25454</name>
</gene>
<sequence>MFTASPNGLTALHFAVLLPGHKGVQIVQLLLNALADPNARAGPDTSFQMAGYIQNERDPEKTFPW</sequence>
<keyword evidence="3" id="KW-1185">Reference proteome</keyword>